<dbReference type="InterPro" id="IPR043426">
    <property type="entry name" value="MltB-like"/>
</dbReference>
<dbReference type="InterPro" id="IPR031304">
    <property type="entry name" value="SLT_2"/>
</dbReference>
<dbReference type="Pfam" id="PF13406">
    <property type="entry name" value="SLT_2"/>
    <property type="match status" value="1"/>
</dbReference>
<evidence type="ECO:0000259" key="1">
    <source>
        <dbReference type="Pfam" id="PF13406"/>
    </source>
</evidence>
<protein>
    <submittedName>
        <fullName evidence="2">Membrane-bound lytic murein transglycosylase B</fullName>
    </submittedName>
</protein>
<accession>A0A7Y9UUF1</accession>
<proteinExistence type="predicted"/>
<dbReference type="Gene3D" id="1.10.530.10">
    <property type="match status" value="1"/>
</dbReference>
<dbReference type="AlphaFoldDB" id="A0A7Y9UUF1"/>
<dbReference type="InterPro" id="IPR023346">
    <property type="entry name" value="Lysozyme-like_dom_sf"/>
</dbReference>
<feature type="domain" description="Transglycosylase SLT" evidence="1">
    <location>
        <begin position="170"/>
        <end position="222"/>
    </location>
</feature>
<dbReference type="RefSeq" id="WP_343047882.1">
    <property type="nucleotide sequence ID" value="NZ_JACCAA010000001.1"/>
</dbReference>
<dbReference type="GO" id="GO:0009253">
    <property type="term" value="P:peptidoglycan catabolic process"/>
    <property type="evidence" value="ECO:0007669"/>
    <property type="project" value="TreeGrafter"/>
</dbReference>
<sequence>MSPTRSAGLYVALLAALGIALIAATAAISKQGGPFQDPVVATSQPQYDAPPTAGRVRAGTPGTDGIRASLVDPAWVRKVATSTGLPEAAVRAYGHATLRLGEEQPGCRLGWTTLAGIGSIESGHGTIGGRRLGSDGRSSSPILGPALDGRPGFAAIRSTPESTTWHGDATWDHAVGPLQFIPSTWSKWAADGDGDGSSDPNDIDDAAYAAGRYLCADGHRLDSDDWGRAIFSYNHSDDYVRAVHSAAVTYAARVGSGS</sequence>
<dbReference type="Proteomes" id="UP000540656">
    <property type="component" value="Unassembled WGS sequence"/>
</dbReference>
<reference evidence="2 3" key="1">
    <citation type="submission" date="2020-07" db="EMBL/GenBank/DDBJ databases">
        <title>Sequencing the genomes of 1000 actinobacteria strains.</title>
        <authorList>
            <person name="Klenk H.-P."/>
        </authorList>
    </citation>
    <scope>NUCLEOTIDE SEQUENCE [LARGE SCALE GENOMIC DNA]</scope>
    <source>
        <strain evidence="2 3">DSM 23819</strain>
    </source>
</reference>
<name>A0A7Y9UUF1_9ACTN</name>
<dbReference type="PANTHER" id="PTHR30163">
    <property type="entry name" value="MEMBRANE-BOUND LYTIC MUREIN TRANSGLYCOSYLASE B"/>
    <property type="match status" value="1"/>
</dbReference>
<dbReference type="GO" id="GO:0008933">
    <property type="term" value="F:peptidoglycan lytic transglycosylase activity"/>
    <property type="evidence" value="ECO:0007669"/>
    <property type="project" value="TreeGrafter"/>
</dbReference>
<dbReference type="EMBL" id="JACCAA010000001">
    <property type="protein sequence ID" value="NYG60704.1"/>
    <property type="molecule type" value="Genomic_DNA"/>
</dbReference>
<evidence type="ECO:0000313" key="2">
    <source>
        <dbReference type="EMBL" id="NYG60704.1"/>
    </source>
</evidence>
<gene>
    <name evidence="2" type="ORF">BJ980_003627</name>
</gene>
<comment type="caution">
    <text evidence="2">The sequence shown here is derived from an EMBL/GenBank/DDBJ whole genome shotgun (WGS) entry which is preliminary data.</text>
</comment>
<evidence type="ECO:0000313" key="3">
    <source>
        <dbReference type="Proteomes" id="UP000540656"/>
    </source>
</evidence>
<dbReference type="SUPFAM" id="SSF53955">
    <property type="entry name" value="Lysozyme-like"/>
    <property type="match status" value="1"/>
</dbReference>
<dbReference type="PANTHER" id="PTHR30163:SF8">
    <property type="entry name" value="LYTIC MUREIN TRANSGLYCOSYLASE"/>
    <property type="match status" value="1"/>
</dbReference>
<organism evidence="2 3">
    <name type="scientific">Nocardioides daedukensis</name>
    <dbReference type="NCBI Taxonomy" id="634462"/>
    <lineage>
        <taxon>Bacteria</taxon>
        <taxon>Bacillati</taxon>
        <taxon>Actinomycetota</taxon>
        <taxon>Actinomycetes</taxon>
        <taxon>Propionibacteriales</taxon>
        <taxon>Nocardioidaceae</taxon>
        <taxon>Nocardioides</taxon>
    </lineage>
</organism>
<dbReference type="CDD" id="cd13399">
    <property type="entry name" value="Slt35-like"/>
    <property type="match status" value="1"/>
</dbReference>
<keyword evidence="3" id="KW-1185">Reference proteome</keyword>